<organism evidence="1">
    <name type="scientific">Marseillevirus LCMAC102</name>
    <dbReference type="NCBI Taxonomy" id="2506603"/>
    <lineage>
        <taxon>Viruses</taxon>
        <taxon>Varidnaviria</taxon>
        <taxon>Bamfordvirae</taxon>
        <taxon>Nucleocytoviricota</taxon>
        <taxon>Megaviricetes</taxon>
        <taxon>Pimascovirales</taxon>
        <taxon>Pimascovirales incertae sedis</taxon>
        <taxon>Marseilleviridae</taxon>
    </lineage>
</organism>
<evidence type="ECO:0000313" key="1">
    <source>
        <dbReference type="EMBL" id="QBK86474.1"/>
    </source>
</evidence>
<name>A0A481YV96_9VIRU</name>
<gene>
    <name evidence="1" type="ORF">LCMAC102_02690</name>
</gene>
<protein>
    <submittedName>
        <fullName evidence="1">A1L transcription factor/late transcription factor VLTF-2</fullName>
    </submittedName>
</protein>
<sequence length="251" mass="29286">MPSRQKSKNRNIIILQNINAEEVLLDHYGIGNADDIEETILDFGDDDIKITDLIHESYKNSKKVMYFTDSQKNRVKYWINMIDIAQTGALPLYTTKPCWECRSTFKSHPLGCPIRYCSQQEESLNQKRVKEKFKDANFPLDQGTDFFETEGIFCTFPCIKTYIIDQLSKTKSSKYRKALTLLTLLYFKMFDQVVTIPTAGSWKLLTEWGGHLTPQELRATTGLLEYNETINIRRPYMFSSLAYIQEKRKRV</sequence>
<proteinExistence type="predicted"/>
<reference evidence="1" key="1">
    <citation type="journal article" date="2019" name="MBio">
        <title>Virus Genomes from Deep Sea Sediments Expand the Ocean Megavirome and Support Independent Origins of Viral Gigantism.</title>
        <authorList>
            <person name="Backstrom D."/>
            <person name="Yutin N."/>
            <person name="Jorgensen S.L."/>
            <person name="Dharamshi J."/>
            <person name="Homa F."/>
            <person name="Zaremba-Niedwiedzka K."/>
            <person name="Spang A."/>
            <person name="Wolf Y.I."/>
            <person name="Koonin E.V."/>
            <person name="Ettema T.J."/>
        </authorList>
    </citation>
    <scope>NUCLEOTIDE SEQUENCE</scope>
</reference>
<dbReference type="EMBL" id="MK500334">
    <property type="protein sequence ID" value="QBK86474.1"/>
    <property type="molecule type" value="Genomic_DNA"/>
</dbReference>
<accession>A0A481YV96</accession>